<dbReference type="Proteomes" id="UP000286415">
    <property type="component" value="Unassembled WGS sequence"/>
</dbReference>
<dbReference type="InParanoid" id="A0A3R7DBA7"/>
<dbReference type="AlphaFoldDB" id="A0A3R7DBA7"/>
<comment type="caution">
    <text evidence="1">The sequence shown here is derived from an EMBL/GenBank/DDBJ whole genome shotgun (WGS) entry which is preliminary data.</text>
</comment>
<accession>A0A3R7DBA7</accession>
<protein>
    <submittedName>
        <fullName evidence="1">Uncharacterized protein</fullName>
    </submittedName>
</protein>
<reference evidence="1 2" key="2">
    <citation type="journal article" date="2021" name="Genomics">
        <title>High-quality reference genome for Clonorchis sinensis.</title>
        <authorList>
            <person name="Young N.D."/>
            <person name="Stroehlein A.J."/>
            <person name="Kinkar L."/>
            <person name="Wang T."/>
            <person name="Sohn W.M."/>
            <person name="Chang B.C.H."/>
            <person name="Kaur P."/>
            <person name="Weisz D."/>
            <person name="Dudchenko O."/>
            <person name="Aiden E.L."/>
            <person name="Korhonen P.K."/>
            <person name="Gasser R.B."/>
        </authorList>
    </citation>
    <scope>NUCLEOTIDE SEQUENCE [LARGE SCALE GENOMIC DNA]</scope>
    <source>
        <strain evidence="1">Cs-k2</strain>
    </source>
</reference>
<evidence type="ECO:0000313" key="1">
    <source>
        <dbReference type="EMBL" id="KAG5445693.1"/>
    </source>
</evidence>
<dbReference type="EMBL" id="NIRI02000056">
    <property type="protein sequence ID" value="KAG5445693.1"/>
    <property type="molecule type" value="Genomic_DNA"/>
</dbReference>
<name>A0A3R7DBA7_CLOSI</name>
<keyword evidence="2" id="KW-1185">Reference proteome</keyword>
<organism evidence="1 2">
    <name type="scientific">Clonorchis sinensis</name>
    <name type="common">Chinese liver fluke</name>
    <dbReference type="NCBI Taxonomy" id="79923"/>
    <lineage>
        <taxon>Eukaryota</taxon>
        <taxon>Metazoa</taxon>
        <taxon>Spiralia</taxon>
        <taxon>Lophotrochozoa</taxon>
        <taxon>Platyhelminthes</taxon>
        <taxon>Trematoda</taxon>
        <taxon>Digenea</taxon>
        <taxon>Opisthorchiida</taxon>
        <taxon>Opisthorchiata</taxon>
        <taxon>Opisthorchiidae</taxon>
        <taxon>Clonorchis</taxon>
    </lineage>
</organism>
<sequence>MIAFQINQCTCTVDTFPKFQSEACVLVVNKEVYLFSRNTLICKSIWFCEKLTWNPAESPVFDVSKQLNVLHQAASCSNCYDIRDIAIHAYTNWNMRQPSAAHSIAWKHQKREIQLGSRTVQFGFKYNIRLTEIRGLRLPDEPQEGRNRSWAVEEFSATL</sequence>
<reference evidence="1 2" key="1">
    <citation type="journal article" date="2018" name="Biotechnol. Adv.">
        <title>Improved genomic resources and new bioinformatic workflow for the carcinogenic parasite Clonorchis sinensis: Biotechnological implications.</title>
        <authorList>
            <person name="Wang D."/>
            <person name="Korhonen P.K."/>
            <person name="Gasser R.B."/>
            <person name="Young N.D."/>
        </authorList>
    </citation>
    <scope>NUCLEOTIDE SEQUENCE [LARGE SCALE GENOMIC DNA]</scope>
    <source>
        <strain evidence="1">Cs-k2</strain>
    </source>
</reference>
<evidence type="ECO:0000313" key="2">
    <source>
        <dbReference type="Proteomes" id="UP000286415"/>
    </source>
</evidence>
<proteinExistence type="predicted"/>
<gene>
    <name evidence="1" type="ORF">CSKR_111171</name>
</gene>